<dbReference type="RefSeq" id="WP_101625931.1">
    <property type="nucleotide sequence ID" value="NZ_CP071591.1"/>
</dbReference>
<dbReference type="EMBL" id="CP071591">
    <property type="protein sequence ID" value="QSY57505.1"/>
    <property type="molecule type" value="Genomic_DNA"/>
</dbReference>
<dbReference type="Proteomes" id="UP000663067">
    <property type="component" value="Chromosome"/>
</dbReference>
<feature type="domain" description="DNA methylase N-4/N-6" evidence="9">
    <location>
        <begin position="44"/>
        <end position="84"/>
    </location>
</feature>
<dbReference type="GO" id="GO:0003677">
    <property type="term" value="F:DNA binding"/>
    <property type="evidence" value="ECO:0007669"/>
    <property type="project" value="UniProtKB-KW"/>
</dbReference>
<comment type="catalytic activity">
    <reaction evidence="8">
        <text>a 2'-deoxycytidine in DNA + S-adenosyl-L-methionine = an N(4)-methyl-2'-deoxycytidine in DNA + S-adenosyl-L-homocysteine + H(+)</text>
        <dbReference type="Rhea" id="RHEA:16857"/>
        <dbReference type="Rhea" id="RHEA-COMP:11369"/>
        <dbReference type="Rhea" id="RHEA-COMP:13674"/>
        <dbReference type="ChEBI" id="CHEBI:15378"/>
        <dbReference type="ChEBI" id="CHEBI:57856"/>
        <dbReference type="ChEBI" id="CHEBI:59789"/>
        <dbReference type="ChEBI" id="CHEBI:85452"/>
        <dbReference type="ChEBI" id="CHEBI:137933"/>
        <dbReference type="EC" id="2.1.1.113"/>
    </reaction>
</comment>
<keyword evidence="4" id="KW-0808">Transferase</keyword>
<evidence type="ECO:0000256" key="8">
    <source>
        <dbReference type="ARBA" id="ARBA00049120"/>
    </source>
</evidence>
<evidence type="ECO:0000256" key="3">
    <source>
        <dbReference type="ARBA" id="ARBA00022603"/>
    </source>
</evidence>
<dbReference type="EMBL" id="NMWV01000016">
    <property type="protein sequence ID" value="PLS24725.1"/>
    <property type="molecule type" value="Genomic_DNA"/>
</dbReference>
<organism evidence="10 12">
    <name type="scientific">Bifidobacterium imperatoris</name>
    <dbReference type="NCBI Taxonomy" id="2020965"/>
    <lineage>
        <taxon>Bacteria</taxon>
        <taxon>Bacillati</taxon>
        <taxon>Actinomycetota</taxon>
        <taxon>Actinomycetes</taxon>
        <taxon>Bifidobacteriales</taxon>
        <taxon>Bifidobacteriaceae</taxon>
        <taxon>Bifidobacterium</taxon>
    </lineage>
</organism>
<evidence type="ECO:0000256" key="6">
    <source>
        <dbReference type="ARBA" id="ARBA00022747"/>
    </source>
</evidence>
<dbReference type="GO" id="GO:0008170">
    <property type="term" value="F:N-methyltransferase activity"/>
    <property type="evidence" value="ECO:0007669"/>
    <property type="project" value="InterPro"/>
</dbReference>
<dbReference type="AlphaFoldDB" id="A0A2N5IRZ0"/>
<evidence type="ECO:0000313" key="13">
    <source>
        <dbReference type="Proteomes" id="UP000663067"/>
    </source>
</evidence>
<dbReference type="InterPro" id="IPR002941">
    <property type="entry name" value="DNA_methylase_N4/N6"/>
</dbReference>
<evidence type="ECO:0000256" key="4">
    <source>
        <dbReference type="ARBA" id="ARBA00022679"/>
    </source>
</evidence>
<keyword evidence="5" id="KW-0949">S-adenosyl-L-methionine</keyword>
<dbReference type="GO" id="GO:0032259">
    <property type="term" value="P:methylation"/>
    <property type="evidence" value="ECO:0007669"/>
    <property type="project" value="UniProtKB-KW"/>
</dbReference>
<dbReference type="InterPro" id="IPR017985">
    <property type="entry name" value="MeTrfase_CN4_CS"/>
</dbReference>
<evidence type="ECO:0000256" key="2">
    <source>
        <dbReference type="ARBA" id="ARBA00012185"/>
    </source>
</evidence>
<evidence type="ECO:0000256" key="5">
    <source>
        <dbReference type="ARBA" id="ARBA00022691"/>
    </source>
</evidence>
<sequence length="423" mass="47797">MKQDETRQKAATTFIDNLKLPIHGWYRYSAGFSAQWAESVIKSEHVRTGGKDDFTVLDPFAGSGTTMLAADQVGVRSIGFESHPLVNKIAAAKLAWDTDPEAFVRKGKAIADAAVSITDPMYEYPTIVEKCYSKENLQEIDKLRKALERSADDTPEYKLAKIAFICILRSASHAGTATWQYVLPNKTKAKVSDALKAYLHQIDVMANDLIYMQNSGAVKQSSILEQDSRKYQEGMDNGIDLVLTSPPYANNYDYADATRLELSVLGEIKGWGDLQDVIRPGLVRSCSQMVSKEKKKTFEYLENPILAPIHDEIIDVCRRLDEEKEHHGGKKNYHTMVALYFLDLAHVFRNLRAYCKDGSRVCFVVGDSAPYGIYVPVDDWLGRLAQSVGFNSYSFDKTRDRNIKWKNRKHRVPLKEGYLWVEG</sequence>
<keyword evidence="13" id="KW-1185">Reference proteome</keyword>
<dbReference type="GO" id="GO:0009307">
    <property type="term" value="P:DNA restriction-modification system"/>
    <property type="evidence" value="ECO:0007669"/>
    <property type="project" value="UniProtKB-KW"/>
</dbReference>
<keyword evidence="7" id="KW-0238">DNA-binding</keyword>
<dbReference type="SUPFAM" id="SSF53335">
    <property type="entry name" value="S-adenosyl-L-methionine-dependent methyltransferases"/>
    <property type="match status" value="2"/>
</dbReference>
<evidence type="ECO:0000313" key="12">
    <source>
        <dbReference type="Proteomes" id="UP000234855"/>
    </source>
</evidence>
<dbReference type="PROSITE" id="PS00093">
    <property type="entry name" value="N4_MTASE"/>
    <property type="match status" value="1"/>
</dbReference>
<evidence type="ECO:0000259" key="9">
    <source>
        <dbReference type="Pfam" id="PF01555"/>
    </source>
</evidence>
<evidence type="ECO:0000313" key="11">
    <source>
        <dbReference type="EMBL" id="QSY57505.1"/>
    </source>
</evidence>
<dbReference type="Gene3D" id="3.40.50.150">
    <property type="entry name" value="Vaccinia Virus protein VP39"/>
    <property type="match status" value="2"/>
</dbReference>
<reference evidence="10 12" key="1">
    <citation type="submission" date="2017-07" db="EMBL/GenBank/DDBJ databases">
        <title>Bifidobacterium novel species.</title>
        <authorList>
            <person name="Lugli G.A."/>
            <person name="Milani C."/>
            <person name="Duranti S."/>
            <person name="Mangifesta M."/>
        </authorList>
    </citation>
    <scope>NUCLEOTIDE SEQUENCE [LARGE SCALE GENOMIC DNA]</scope>
    <source>
        <strain evidence="10 12">45</strain>
    </source>
</reference>
<dbReference type="Pfam" id="PF01555">
    <property type="entry name" value="N6_N4_Mtase"/>
    <property type="match status" value="1"/>
</dbReference>
<dbReference type="EC" id="2.1.1.113" evidence="2"/>
<evidence type="ECO:0000256" key="1">
    <source>
        <dbReference type="ARBA" id="ARBA00010203"/>
    </source>
</evidence>
<reference evidence="11 13" key="2">
    <citation type="submission" date="2021-03" db="EMBL/GenBank/DDBJ databases">
        <title>Genome sequencing of Bifidobacterium imperatoris JCM 32708.</title>
        <authorList>
            <person name="Kim J."/>
        </authorList>
    </citation>
    <scope>NUCLEOTIDE SEQUENCE [LARGE SCALE GENOMIC DNA]</scope>
    <source>
        <strain evidence="11 13">JCM 32708</strain>
    </source>
</reference>
<comment type="similarity">
    <text evidence="1">Belongs to the N(4)/N(6)-methyltransferase family. N(4) subfamily.</text>
</comment>
<keyword evidence="3 10" id="KW-0489">Methyltransferase</keyword>
<proteinExistence type="inferred from homology"/>
<dbReference type="InterPro" id="IPR029063">
    <property type="entry name" value="SAM-dependent_MTases_sf"/>
</dbReference>
<accession>A0A2N5IRZ0</accession>
<gene>
    <name evidence="11" type="ORF">BLI708_09835</name>
    <name evidence="10" type="ORF">Tam1G_1313</name>
</gene>
<evidence type="ECO:0000313" key="10">
    <source>
        <dbReference type="EMBL" id="PLS24725.1"/>
    </source>
</evidence>
<evidence type="ECO:0000256" key="7">
    <source>
        <dbReference type="ARBA" id="ARBA00023125"/>
    </source>
</evidence>
<keyword evidence="6" id="KW-0680">Restriction system</keyword>
<dbReference type="Proteomes" id="UP000234855">
    <property type="component" value="Unassembled WGS sequence"/>
</dbReference>
<name>A0A2N5IRZ0_9BIFI</name>
<protein>
    <recommendedName>
        <fullName evidence="2">site-specific DNA-methyltransferase (cytosine-N(4)-specific)</fullName>
        <ecNumber evidence="2">2.1.1.113</ecNumber>
    </recommendedName>
</protein>
<dbReference type="REBASE" id="384694">
    <property type="entry name" value="M.BimTam1GORF1313P"/>
</dbReference>
<dbReference type="GO" id="GO:0015667">
    <property type="term" value="F:site-specific DNA-methyltransferase (cytosine-N4-specific) activity"/>
    <property type="evidence" value="ECO:0007669"/>
    <property type="project" value="UniProtKB-EC"/>
</dbReference>